<keyword evidence="13" id="KW-1185">Reference proteome</keyword>
<gene>
    <name evidence="12" type="ORF">CDCA_CDCA10G2864</name>
</gene>
<evidence type="ECO:0000256" key="9">
    <source>
        <dbReference type="SAM" id="MobiDB-lite"/>
    </source>
</evidence>
<dbReference type="AlphaFoldDB" id="A0AAV9IXK4"/>
<dbReference type="Gene3D" id="1.10.287.110">
    <property type="entry name" value="DnaJ domain"/>
    <property type="match status" value="1"/>
</dbReference>
<dbReference type="SUPFAM" id="SSF46565">
    <property type="entry name" value="Chaperone J-domain"/>
    <property type="match status" value="1"/>
</dbReference>
<keyword evidence="3 10" id="KW-0812">Transmembrane</keyword>
<protein>
    <recommendedName>
        <fullName evidence="11">J domain-containing protein</fullName>
    </recommendedName>
</protein>
<keyword evidence="4" id="KW-0256">Endoplasmic reticulum</keyword>
<dbReference type="EMBL" id="JANCYW010000010">
    <property type="protein sequence ID" value="KAK4536839.1"/>
    <property type="molecule type" value="Genomic_DNA"/>
</dbReference>
<dbReference type="InterPro" id="IPR036869">
    <property type="entry name" value="J_dom_sf"/>
</dbReference>
<dbReference type="InterPro" id="IPR014756">
    <property type="entry name" value="Ig_E-set"/>
</dbReference>
<feature type="compositionally biased region" description="Acidic residues" evidence="9">
    <location>
        <begin position="620"/>
        <end position="637"/>
    </location>
</feature>
<evidence type="ECO:0000313" key="13">
    <source>
        <dbReference type="Proteomes" id="UP001301350"/>
    </source>
</evidence>
<dbReference type="PRINTS" id="PR00625">
    <property type="entry name" value="JDOMAIN"/>
</dbReference>
<name>A0AAV9IXK4_CYACA</name>
<evidence type="ECO:0000256" key="5">
    <source>
        <dbReference type="ARBA" id="ARBA00022927"/>
    </source>
</evidence>
<evidence type="ECO:0000313" key="12">
    <source>
        <dbReference type="EMBL" id="KAK4536839.1"/>
    </source>
</evidence>
<comment type="subcellular location">
    <subcellularLocation>
        <location evidence="1">Endoplasmic reticulum membrane</location>
        <topology evidence="1">Multi-pass membrane protein</topology>
    </subcellularLocation>
</comment>
<evidence type="ECO:0000256" key="4">
    <source>
        <dbReference type="ARBA" id="ARBA00022824"/>
    </source>
</evidence>
<dbReference type="GO" id="GO:0006620">
    <property type="term" value="P:post-translational protein targeting to endoplasmic reticulum membrane"/>
    <property type="evidence" value="ECO:0007669"/>
    <property type="project" value="TreeGrafter"/>
</dbReference>
<feature type="transmembrane region" description="Helical" evidence="10">
    <location>
        <begin position="28"/>
        <end position="47"/>
    </location>
</feature>
<dbReference type="PROSITE" id="PS50076">
    <property type="entry name" value="DNAJ_2"/>
    <property type="match status" value="1"/>
</dbReference>
<evidence type="ECO:0000256" key="1">
    <source>
        <dbReference type="ARBA" id="ARBA00004477"/>
    </source>
</evidence>
<sequence length="740" mass="83934">MPFGQEEGYDASSRGKYRSRSDMQYDSSSSLIFMACLLLMYCVPASLQRWWRWRRNRVQEAAAARGRCHCSGCSARHAREHVKASAWRRAFRRPSNWMLALAWLALAVLLVAAARSSSLERERAAHFDPYEVLGVSAYAGKEEISRAYRRRSLELHPDKNLDNPNYRPQDFVRLNQAYRVLTDPVAAENYQRYGNPDGFQGTKYGIALPLWVVERGNVVLLVYGVLMIAVFPALVGIWWRRRLQLVTDHVSRNTYQLFAELLASPSVVKFRNYPELYGAALEFEKRTPFAPELGDGEAVSRLLQVLQPLGRFDYQQQKLFNRGLPHFTMNNVILNAYLARLDFTSLAGAERLQRHLEVLLRHVDLLIPAMVDVAGAVPRVEVAAKHQGVFSRGGYVDRVIRAVQLSQSLCQAMLPTDSELLQLPGFGASEVKVCAANKRWCAGGVRTLADFRQHVWEVDRRAVRGEAREEASASRMRYLLRMMSDAQLADIDQFMRRYPRAVRLEVVQPYVIDNDRSDDQHEYRDTGIHALDTVTLEVRIGIEREESVDPASGSGECRPCCRRLPYEKREAWWLVLGDAKLNAVVHVKRLPLSQAVVRKRARMVRDSVGSVDPPESSKESDDDDDGDDGDDEMEGEEVERAADDVCEEVLEHKFQFYAPPQPGAYKLVVHALPDCYLGLNRHVVLDIDVQERKLPQPETRYFDPSDLSDEEEGAAMPAHESSSDSEAEGVPREPESIAAE</sequence>
<dbReference type="SUPFAM" id="SSF158702">
    <property type="entry name" value="Sec63 N-terminal domain-like"/>
    <property type="match status" value="1"/>
</dbReference>
<evidence type="ECO:0000256" key="8">
    <source>
        <dbReference type="ARBA" id="ARBA00023186"/>
    </source>
</evidence>
<feature type="transmembrane region" description="Helical" evidence="10">
    <location>
        <begin position="218"/>
        <end position="239"/>
    </location>
</feature>
<dbReference type="GO" id="GO:0008320">
    <property type="term" value="F:protein transmembrane transporter activity"/>
    <property type="evidence" value="ECO:0007669"/>
    <property type="project" value="TreeGrafter"/>
</dbReference>
<keyword evidence="8" id="KW-0143">Chaperone</keyword>
<dbReference type="PANTHER" id="PTHR24075">
    <property type="entry name" value="SEC63 DOMAIN-CONTAINING"/>
    <property type="match status" value="1"/>
</dbReference>
<dbReference type="CDD" id="cd06257">
    <property type="entry name" value="DnaJ"/>
    <property type="match status" value="1"/>
</dbReference>
<dbReference type="PANTHER" id="PTHR24075:SF0">
    <property type="entry name" value="TRANSLOCATION PROTEIN SEC63 HOMOLOG"/>
    <property type="match status" value="1"/>
</dbReference>
<keyword evidence="5" id="KW-0653">Protein transport</keyword>
<dbReference type="GO" id="GO:0003723">
    <property type="term" value="F:RNA binding"/>
    <property type="evidence" value="ECO:0007669"/>
    <property type="project" value="TreeGrafter"/>
</dbReference>
<dbReference type="SMART" id="SM00973">
    <property type="entry name" value="Sec63"/>
    <property type="match status" value="1"/>
</dbReference>
<evidence type="ECO:0000256" key="3">
    <source>
        <dbReference type="ARBA" id="ARBA00022692"/>
    </source>
</evidence>
<dbReference type="InterPro" id="IPR004179">
    <property type="entry name" value="Sec63-dom"/>
</dbReference>
<dbReference type="Pfam" id="PF00226">
    <property type="entry name" value="DnaJ"/>
    <property type="match status" value="1"/>
</dbReference>
<evidence type="ECO:0000256" key="6">
    <source>
        <dbReference type="ARBA" id="ARBA00022989"/>
    </source>
</evidence>
<dbReference type="GO" id="GO:0006614">
    <property type="term" value="P:SRP-dependent cotranslational protein targeting to membrane"/>
    <property type="evidence" value="ECO:0007669"/>
    <property type="project" value="TreeGrafter"/>
</dbReference>
<comment type="caution">
    <text evidence="12">The sequence shown here is derived from an EMBL/GenBank/DDBJ whole genome shotgun (WGS) entry which is preliminary data.</text>
</comment>
<dbReference type="SUPFAM" id="SSF81296">
    <property type="entry name" value="E set domains"/>
    <property type="match status" value="1"/>
</dbReference>
<feature type="region of interest" description="Disordered" evidence="9">
    <location>
        <begin position="603"/>
        <end position="640"/>
    </location>
</feature>
<keyword evidence="7 10" id="KW-0472">Membrane</keyword>
<dbReference type="Gene3D" id="1.10.150.20">
    <property type="entry name" value="5' to 3' exonuclease, C-terminal subdomain"/>
    <property type="match status" value="1"/>
</dbReference>
<evidence type="ECO:0000256" key="7">
    <source>
        <dbReference type="ARBA" id="ARBA00023136"/>
    </source>
</evidence>
<feature type="region of interest" description="Disordered" evidence="9">
    <location>
        <begin position="696"/>
        <end position="740"/>
    </location>
</feature>
<feature type="compositionally biased region" description="Basic and acidic residues" evidence="9">
    <location>
        <begin position="729"/>
        <end position="740"/>
    </location>
</feature>
<organism evidence="12 13">
    <name type="scientific">Cyanidium caldarium</name>
    <name type="common">Red alga</name>
    <dbReference type="NCBI Taxonomy" id="2771"/>
    <lineage>
        <taxon>Eukaryota</taxon>
        <taxon>Rhodophyta</taxon>
        <taxon>Bangiophyceae</taxon>
        <taxon>Cyanidiales</taxon>
        <taxon>Cyanidiaceae</taxon>
        <taxon>Cyanidium</taxon>
    </lineage>
</organism>
<evidence type="ECO:0000256" key="10">
    <source>
        <dbReference type="SAM" id="Phobius"/>
    </source>
</evidence>
<dbReference type="Gene3D" id="2.60.40.150">
    <property type="entry name" value="C2 domain"/>
    <property type="match status" value="1"/>
</dbReference>
<dbReference type="SMART" id="SM00271">
    <property type="entry name" value="DnaJ"/>
    <property type="match status" value="1"/>
</dbReference>
<keyword evidence="6 10" id="KW-1133">Transmembrane helix</keyword>
<dbReference type="InterPro" id="IPR001623">
    <property type="entry name" value="DnaJ_domain"/>
</dbReference>
<dbReference type="GO" id="GO:0031207">
    <property type="term" value="C:Sec62/Sec63 complex"/>
    <property type="evidence" value="ECO:0007669"/>
    <property type="project" value="TreeGrafter"/>
</dbReference>
<feature type="domain" description="J" evidence="11">
    <location>
        <begin position="128"/>
        <end position="194"/>
    </location>
</feature>
<dbReference type="Proteomes" id="UP001301350">
    <property type="component" value="Unassembled WGS sequence"/>
</dbReference>
<reference evidence="12 13" key="1">
    <citation type="submission" date="2022-07" db="EMBL/GenBank/DDBJ databases">
        <title>Genome-wide signatures of adaptation to extreme environments.</title>
        <authorList>
            <person name="Cho C.H."/>
            <person name="Yoon H.S."/>
        </authorList>
    </citation>
    <scope>NUCLEOTIDE SEQUENCE [LARGE SCALE GENOMIC DNA]</scope>
    <source>
        <strain evidence="12 13">DBV 063 E5</strain>
    </source>
</reference>
<dbReference type="InterPro" id="IPR035892">
    <property type="entry name" value="C2_domain_sf"/>
</dbReference>
<accession>A0AAV9IXK4</accession>
<evidence type="ECO:0000259" key="11">
    <source>
        <dbReference type="PROSITE" id="PS50076"/>
    </source>
</evidence>
<keyword evidence="2" id="KW-0813">Transport</keyword>
<evidence type="ECO:0000256" key="2">
    <source>
        <dbReference type="ARBA" id="ARBA00022448"/>
    </source>
</evidence>
<proteinExistence type="predicted"/>